<keyword evidence="2" id="KW-0521">NADP</keyword>
<gene>
    <name evidence="4" type="ORF">Sphch_3616</name>
</gene>
<evidence type="ECO:0000259" key="3">
    <source>
        <dbReference type="Pfam" id="PF05368"/>
    </source>
</evidence>
<keyword evidence="5" id="KW-1185">Reference proteome</keyword>
<dbReference type="RefSeq" id="WP_013849435.1">
    <property type="nucleotide sequence ID" value="NC_015594.1"/>
</dbReference>
<dbReference type="PANTHER" id="PTHR42748">
    <property type="entry name" value="NITROGEN METABOLITE REPRESSION PROTEIN NMRA FAMILY MEMBER"/>
    <property type="match status" value="1"/>
</dbReference>
<dbReference type="EMBL" id="CP002799">
    <property type="protein sequence ID" value="AEG51206.1"/>
    <property type="molecule type" value="Genomic_DNA"/>
</dbReference>
<dbReference type="InterPro" id="IPR008030">
    <property type="entry name" value="NmrA-like"/>
</dbReference>
<dbReference type="Gene3D" id="3.90.25.10">
    <property type="entry name" value="UDP-galactose 4-epimerase, domain 1"/>
    <property type="match status" value="1"/>
</dbReference>
<dbReference type="Gene3D" id="3.40.50.720">
    <property type="entry name" value="NAD(P)-binding Rossmann-like Domain"/>
    <property type="match status" value="1"/>
</dbReference>
<evidence type="ECO:0000256" key="2">
    <source>
        <dbReference type="ARBA" id="ARBA00022857"/>
    </source>
</evidence>
<evidence type="ECO:0000313" key="5">
    <source>
        <dbReference type="Proteomes" id="UP000007150"/>
    </source>
</evidence>
<dbReference type="STRING" id="690566.Sphch_3616"/>
<dbReference type="PANTHER" id="PTHR42748:SF7">
    <property type="entry name" value="NMRA LIKE REDOX SENSOR 1-RELATED"/>
    <property type="match status" value="1"/>
</dbReference>
<dbReference type="Proteomes" id="UP000007150">
    <property type="component" value="Chromosome 2"/>
</dbReference>
<reference evidence="4 5" key="1">
    <citation type="submission" date="2011-05" db="EMBL/GenBank/DDBJ databases">
        <title>Complete sequence of chromosome 2 of Sphingobium chlorophenolicum L-1.</title>
        <authorList>
            <consortium name="US DOE Joint Genome Institute"/>
            <person name="Lucas S."/>
            <person name="Han J."/>
            <person name="Lapidus A."/>
            <person name="Cheng J.-F."/>
            <person name="Goodwin L."/>
            <person name="Pitluck S."/>
            <person name="Peters L."/>
            <person name="Daligault H."/>
            <person name="Han C."/>
            <person name="Tapia R."/>
            <person name="Land M."/>
            <person name="Hauser L."/>
            <person name="Kyrpides N."/>
            <person name="Ivanova N."/>
            <person name="Pagani I."/>
            <person name="Turner P."/>
            <person name="Copley S."/>
            <person name="Woyke T."/>
        </authorList>
    </citation>
    <scope>NUCLEOTIDE SEQUENCE [LARGE SCALE GENOMIC DNA]</scope>
    <source>
        <strain evidence="4 5">L-1</strain>
    </source>
</reference>
<evidence type="ECO:0000256" key="1">
    <source>
        <dbReference type="ARBA" id="ARBA00006328"/>
    </source>
</evidence>
<dbReference type="AlphaFoldDB" id="F6F0Z0"/>
<feature type="domain" description="NmrA-like" evidence="3">
    <location>
        <begin position="2"/>
        <end position="239"/>
    </location>
</feature>
<dbReference type="KEGG" id="sch:Sphch_3616"/>
<comment type="similarity">
    <text evidence="1">Belongs to the NmrA-type oxidoreductase family.</text>
</comment>
<dbReference type="SUPFAM" id="SSF51735">
    <property type="entry name" value="NAD(P)-binding Rossmann-fold domains"/>
    <property type="match status" value="1"/>
</dbReference>
<name>F6F0Z0_SPHCR</name>
<dbReference type="InterPro" id="IPR036291">
    <property type="entry name" value="NAD(P)-bd_dom_sf"/>
</dbReference>
<sequence>MTILVTGATGAQGGAVAHALLAQGKAVRALVRDPHSPSARALERADATLAIGRFEDGASLRAALSGADALFSVQTAPGAERDSERMQARALIDAARAENVRHVVHGSVSNAGSFRTMEGWAAGRWEANYWESKEDTEAIVRDAGFPVHTILRPAFMMDNFAMPKAAGMFPDLAQGAIRTAIAPETPMVLIAAEDIARMACAAFAAPDAFAGRVIELAGDLLTLPEIARLLAMIKGKTIVCESWDADALIARGQHDGWVRMQIWMNIVNYPARPEEMMDWGIQPTSFADWARRHADMISG</sequence>
<organism evidence="4 5">
    <name type="scientific">Sphingobium chlorophenolicum L-1</name>
    <dbReference type="NCBI Taxonomy" id="690566"/>
    <lineage>
        <taxon>Bacteria</taxon>
        <taxon>Pseudomonadati</taxon>
        <taxon>Pseudomonadota</taxon>
        <taxon>Alphaproteobacteria</taxon>
        <taxon>Sphingomonadales</taxon>
        <taxon>Sphingomonadaceae</taxon>
        <taxon>Sphingobium</taxon>
    </lineage>
</organism>
<evidence type="ECO:0000313" key="4">
    <source>
        <dbReference type="EMBL" id="AEG51206.1"/>
    </source>
</evidence>
<proteinExistence type="inferred from homology"/>
<dbReference type="InterPro" id="IPR051164">
    <property type="entry name" value="NmrA-like_oxidored"/>
</dbReference>
<dbReference type="HOGENOM" id="CLU_007383_8_4_5"/>
<dbReference type="Pfam" id="PF05368">
    <property type="entry name" value="NmrA"/>
    <property type="match status" value="1"/>
</dbReference>
<accession>F6F0Z0</accession>
<protein>
    <recommendedName>
        <fullName evidence="3">NmrA-like domain-containing protein</fullName>
    </recommendedName>
</protein>